<accession>A0A1G8R6H7</accession>
<organism evidence="3 4">
    <name type="scientific">Rhodococcus triatomae</name>
    <dbReference type="NCBI Taxonomy" id="300028"/>
    <lineage>
        <taxon>Bacteria</taxon>
        <taxon>Bacillati</taxon>
        <taxon>Actinomycetota</taxon>
        <taxon>Actinomycetes</taxon>
        <taxon>Mycobacteriales</taxon>
        <taxon>Nocardiaceae</taxon>
        <taxon>Rhodococcus</taxon>
    </lineage>
</organism>
<dbReference type="RefSeq" id="WP_072739818.1">
    <property type="nucleotide sequence ID" value="NZ_CP048813.1"/>
</dbReference>
<comment type="similarity">
    <text evidence="1">Belongs to the WXG100 family.</text>
</comment>
<dbReference type="OrthoDB" id="4554345at2"/>
<gene>
    <name evidence="3" type="ORF">SAMN05444695_11722</name>
</gene>
<evidence type="ECO:0000256" key="2">
    <source>
        <dbReference type="SAM" id="MobiDB-lite"/>
    </source>
</evidence>
<evidence type="ECO:0000313" key="3">
    <source>
        <dbReference type="EMBL" id="SDJ12582.1"/>
    </source>
</evidence>
<name>A0A1G8R6H7_9NOCA</name>
<evidence type="ECO:0000313" key="4">
    <source>
        <dbReference type="Proteomes" id="UP000183263"/>
    </source>
</evidence>
<feature type="region of interest" description="Disordered" evidence="2">
    <location>
        <begin position="78"/>
        <end position="106"/>
    </location>
</feature>
<dbReference type="EMBL" id="FNDN01000017">
    <property type="protein sequence ID" value="SDJ12582.1"/>
    <property type="molecule type" value="Genomic_DNA"/>
</dbReference>
<keyword evidence="4" id="KW-1185">Reference proteome</keyword>
<protein>
    <recommendedName>
        <fullName evidence="1">ESAT-6-like protein</fullName>
    </recommendedName>
</protein>
<dbReference type="Proteomes" id="UP000183263">
    <property type="component" value="Unassembled WGS sequence"/>
</dbReference>
<dbReference type="InterPro" id="IPR036689">
    <property type="entry name" value="ESAT-6-like_sf"/>
</dbReference>
<dbReference type="Gene3D" id="1.10.287.1060">
    <property type="entry name" value="ESAT-6-like"/>
    <property type="match status" value="1"/>
</dbReference>
<proteinExistence type="inferred from homology"/>
<sequence length="106" mass="11195">MSSVRTDVAAMEASAGHVDQINDQIQGRMNSLRGRVESATAFWQGGSSKAFQDLMERFSAASAKHQAALTDIADKIRQSGKGYDEAEQANQAQIHQAGASGSLAGL</sequence>
<reference evidence="3 4" key="1">
    <citation type="submission" date="2016-10" db="EMBL/GenBank/DDBJ databases">
        <authorList>
            <person name="de Groot N.N."/>
        </authorList>
    </citation>
    <scope>NUCLEOTIDE SEQUENCE [LARGE SCALE GENOMIC DNA]</scope>
    <source>
        <strain evidence="3 4">DSM 44892</strain>
    </source>
</reference>
<dbReference type="InterPro" id="IPR010310">
    <property type="entry name" value="T7SS_ESAT-6-like"/>
</dbReference>
<dbReference type="NCBIfam" id="TIGR03930">
    <property type="entry name" value="WXG100_ESAT6"/>
    <property type="match status" value="1"/>
</dbReference>
<dbReference type="AlphaFoldDB" id="A0A1G8R6H7"/>
<evidence type="ECO:0000256" key="1">
    <source>
        <dbReference type="RuleBase" id="RU362001"/>
    </source>
</evidence>
<dbReference type="SUPFAM" id="SSF140453">
    <property type="entry name" value="EsxAB dimer-like"/>
    <property type="match status" value="1"/>
</dbReference>
<dbReference type="Pfam" id="PF06013">
    <property type="entry name" value="WXG100"/>
    <property type="match status" value="1"/>
</dbReference>